<dbReference type="Gene3D" id="3.30.70.360">
    <property type="match status" value="1"/>
</dbReference>
<name>A0ABP8K8I9_9ACTN</name>
<protein>
    <recommendedName>
        <fullName evidence="1">Peptidase M20 domain-containing protein 2</fullName>
    </recommendedName>
</protein>
<dbReference type="Proteomes" id="UP001500635">
    <property type="component" value="Unassembled WGS sequence"/>
</dbReference>
<keyword evidence="5" id="KW-1185">Reference proteome</keyword>
<dbReference type="PANTHER" id="PTHR30575:SF0">
    <property type="entry name" value="XAA-ARG DIPEPTIDASE"/>
    <property type="match status" value="1"/>
</dbReference>
<dbReference type="Gene3D" id="3.40.630.10">
    <property type="entry name" value="Zn peptidases"/>
    <property type="match status" value="1"/>
</dbReference>
<dbReference type="PIRSF" id="PIRSF037226">
    <property type="entry name" value="Amidohydrolase_ACY1L2_prd"/>
    <property type="match status" value="1"/>
</dbReference>
<feature type="domain" description="Peptidase M20 dimerisation" evidence="3">
    <location>
        <begin position="183"/>
        <end position="254"/>
    </location>
</feature>
<dbReference type="RefSeq" id="WP_344999914.1">
    <property type="nucleotide sequence ID" value="NZ_BAABFR010000096.1"/>
</dbReference>
<dbReference type="PANTHER" id="PTHR30575">
    <property type="entry name" value="PEPTIDASE M20"/>
    <property type="match status" value="1"/>
</dbReference>
<dbReference type="Pfam" id="PF01546">
    <property type="entry name" value="Peptidase_M20"/>
    <property type="match status" value="1"/>
</dbReference>
<dbReference type="EMBL" id="BAABFR010000096">
    <property type="protein sequence ID" value="GAA4402323.1"/>
    <property type="molecule type" value="Genomic_DNA"/>
</dbReference>
<evidence type="ECO:0000259" key="3">
    <source>
        <dbReference type="Pfam" id="PF07687"/>
    </source>
</evidence>
<gene>
    <name evidence="4" type="ORF">GCM10023147_42770</name>
</gene>
<proteinExistence type="inferred from homology"/>
<dbReference type="InterPro" id="IPR002933">
    <property type="entry name" value="Peptidase_M20"/>
</dbReference>
<evidence type="ECO:0000313" key="4">
    <source>
        <dbReference type="EMBL" id="GAA4402323.1"/>
    </source>
</evidence>
<dbReference type="InterPro" id="IPR017439">
    <property type="entry name" value="Amidohydrolase"/>
</dbReference>
<dbReference type="NCBIfam" id="TIGR01891">
    <property type="entry name" value="amidohydrolases"/>
    <property type="match status" value="1"/>
</dbReference>
<comment type="similarity">
    <text evidence="1">Belongs to the peptidase M20A family.</text>
</comment>
<reference evidence="5" key="1">
    <citation type="journal article" date="2019" name="Int. J. Syst. Evol. Microbiol.">
        <title>The Global Catalogue of Microorganisms (GCM) 10K type strain sequencing project: providing services to taxonomists for standard genome sequencing and annotation.</title>
        <authorList>
            <consortium name="The Broad Institute Genomics Platform"/>
            <consortium name="The Broad Institute Genome Sequencing Center for Infectious Disease"/>
            <person name="Wu L."/>
            <person name="Ma J."/>
        </authorList>
    </citation>
    <scope>NUCLEOTIDE SEQUENCE [LARGE SCALE GENOMIC DNA]</scope>
    <source>
        <strain evidence="5">JCM 17688</strain>
    </source>
</reference>
<dbReference type="SUPFAM" id="SSF53187">
    <property type="entry name" value="Zn-dependent exopeptidases"/>
    <property type="match status" value="1"/>
</dbReference>
<dbReference type="SUPFAM" id="SSF55031">
    <property type="entry name" value="Bacterial exopeptidase dimerisation domain"/>
    <property type="match status" value="1"/>
</dbReference>
<sequence length="383" mass="40670">MTDDAPRPLLPQEDPSYDDGLTPSARMSAELVATELHAHPELSMQERRSAGLLRRELAAGGFAVADAPRCPTAFVASAGTARRRIALCLEYDALPGIGHACGHHLIAGAGIAAALSLLPELQTLDLSLRVVGTPGEERGGGKVILLERNVFDGVEAALMVHFVPEGFSANPAGTSSYAVGRERVTFTGRAAHAAAAPHEGRNAGDATVIAQVAIGVLRQQTRPEERIGLHVVSGGLSTNIIPAESTMDFECRSTTWAGYTALRDRVLRCIHAAAYAAECEYRLEQLEPAYQPLEQNEDLAAIWSRAIARRGHRVDRRALPTMVSTDMGNVSRHMPSVHPWLSIPGVTAPIHTAEFADASIGPAAVRTMLDAAAALADTVRALA</sequence>
<dbReference type="Pfam" id="PF07687">
    <property type="entry name" value="M20_dimer"/>
    <property type="match status" value="1"/>
</dbReference>
<evidence type="ECO:0000256" key="2">
    <source>
        <dbReference type="SAM" id="MobiDB-lite"/>
    </source>
</evidence>
<organism evidence="4 5">
    <name type="scientific">Tsukamurella soli</name>
    <dbReference type="NCBI Taxonomy" id="644556"/>
    <lineage>
        <taxon>Bacteria</taxon>
        <taxon>Bacillati</taxon>
        <taxon>Actinomycetota</taxon>
        <taxon>Actinomycetes</taxon>
        <taxon>Mycobacteriales</taxon>
        <taxon>Tsukamurellaceae</taxon>
        <taxon>Tsukamurella</taxon>
    </lineage>
</organism>
<dbReference type="InterPro" id="IPR011650">
    <property type="entry name" value="Peptidase_M20_dimer"/>
</dbReference>
<feature type="region of interest" description="Disordered" evidence="2">
    <location>
        <begin position="1"/>
        <end position="23"/>
    </location>
</feature>
<evidence type="ECO:0000313" key="5">
    <source>
        <dbReference type="Proteomes" id="UP001500635"/>
    </source>
</evidence>
<comment type="caution">
    <text evidence="4">The sequence shown here is derived from an EMBL/GenBank/DDBJ whole genome shotgun (WGS) entry which is preliminary data.</text>
</comment>
<dbReference type="InterPro" id="IPR036264">
    <property type="entry name" value="Bact_exopeptidase_dim_dom"/>
</dbReference>
<accession>A0ABP8K8I9</accession>
<evidence type="ECO:0000256" key="1">
    <source>
        <dbReference type="PIRNR" id="PIRNR037226"/>
    </source>
</evidence>
<dbReference type="InterPro" id="IPR052030">
    <property type="entry name" value="Peptidase_M20/M20A_hydrolases"/>
</dbReference>
<dbReference type="InterPro" id="IPR017144">
    <property type="entry name" value="Xaa-Arg_dipeptidase"/>
</dbReference>